<evidence type="ECO:0000256" key="1">
    <source>
        <dbReference type="SAM" id="MobiDB-lite"/>
    </source>
</evidence>
<dbReference type="OrthoDB" id="10287649at2759"/>
<feature type="region of interest" description="Disordered" evidence="1">
    <location>
        <begin position="1"/>
        <end position="21"/>
    </location>
</feature>
<proteinExistence type="predicted"/>
<dbReference type="EMBL" id="CAJNDS010000511">
    <property type="protein sequence ID" value="CAE7213447.1"/>
    <property type="molecule type" value="Genomic_DNA"/>
</dbReference>
<sequence length="438" mass="46833">MSEEFQQGQMSAAEYSPRSPGDEVGESIALIQSVAKGLEPAQQLQLWQDVGYAALSDAVNISVTNCSQDCGSNGACSASNYVVMAGSTVLVTNATRDTPVSSGQRLVEVQSWTRCACNAGWQGEACELRTFEAQSQQLLTGAVVEALRGLLSSPLQLQVLGMTYQQGALARLMKLLGRICEDCRRVSLNVLASLTGLAAGLAGMLPKSALRVAATETAALMSQIYACIPSEAPMDSMAEMPAPATVLLTALGSSEVCRRITGTNTTVCYDLASSEVRMTCTLLEREYQADIYLNPTASTSSQVSCRANLNLGLSDPYPCPCSVPDGTFLGFGRSGHEPPLSETLGVRNEKDILWRELLKLFWNSTKYGGNGSSIRVPQPGPALAAALWLEETGAPASEVSAALAQAEHWRLVQQAVIYRFSVDPIQRRLILIAWLRGP</sequence>
<keyword evidence="3" id="KW-1185">Reference proteome</keyword>
<name>A0A812JTC5_9DINO</name>
<comment type="caution">
    <text evidence="2">The sequence shown here is derived from an EMBL/GenBank/DDBJ whole genome shotgun (WGS) entry which is preliminary data.</text>
</comment>
<dbReference type="AlphaFoldDB" id="A0A812JTC5"/>
<accession>A0A812JTC5</accession>
<gene>
    <name evidence="2" type="ORF">SNAT2548_LOCUS7325</name>
</gene>
<evidence type="ECO:0000313" key="2">
    <source>
        <dbReference type="EMBL" id="CAE7213447.1"/>
    </source>
</evidence>
<evidence type="ECO:0000313" key="3">
    <source>
        <dbReference type="Proteomes" id="UP000604046"/>
    </source>
</evidence>
<organism evidence="2 3">
    <name type="scientific">Symbiodinium natans</name>
    <dbReference type="NCBI Taxonomy" id="878477"/>
    <lineage>
        <taxon>Eukaryota</taxon>
        <taxon>Sar</taxon>
        <taxon>Alveolata</taxon>
        <taxon>Dinophyceae</taxon>
        <taxon>Suessiales</taxon>
        <taxon>Symbiodiniaceae</taxon>
        <taxon>Symbiodinium</taxon>
    </lineage>
</organism>
<protein>
    <submittedName>
        <fullName evidence="2">Uncharacterized protein</fullName>
    </submittedName>
</protein>
<reference evidence="2" key="1">
    <citation type="submission" date="2021-02" db="EMBL/GenBank/DDBJ databases">
        <authorList>
            <person name="Dougan E. K."/>
            <person name="Rhodes N."/>
            <person name="Thang M."/>
            <person name="Chan C."/>
        </authorList>
    </citation>
    <scope>NUCLEOTIDE SEQUENCE</scope>
</reference>
<dbReference type="Proteomes" id="UP000604046">
    <property type="component" value="Unassembled WGS sequence"/>
</dbReference>
<feature type="compositionally biased region" description="Polar residues" evidence="1">
    <location>
        <begin position="1"/>
        <end position="10"/>
    </location>
</feature>